<accession>A0A6J7G8I0</accession>
<gene>
    <name evidence="2" type="ORF">UFOPK3564_00799</name>
</gene>
<dbReference type="InterPro" id="IPR036237">
    <property type="entry name" value="Xyl_isomerase-like_sf"/>
</dbReference>
<reference evidence="2" key="1">
    <citation type="submission" date="2020-05" db="EMBL/GenBank/DDBJ databases">
        <authorList>
            <person name="Chiriac C."/>
            <person name="Salcher M."/>
            <person name="Ghai R."/>
            <person name="Kavagutti S V."/>
        </authorList>
    </citation>
    <scope>NUCLEOTIDE SEQUENCE</scope>
</reference>
<feature type="compositionally biased region" description="Pro residues" evidence="1">
    <location>
        <begin position="14"/>
        <end position="23"/>
    </location>
</feature>
<dbReference type="SUPFAM" id="SSF51658">
    <property type="entry name" value="Xylose isomerase-like"/>
    <property type="match status" value="1"/>
</dbReference>
<sequence length="339" mass="35963">MRRDPRVRLAHVHPPGPGGPPSDVPVVPAAPSAGVSRKVREDLRRGAPRCVTLDDPAGARAPSKSPAVPPADAHDPTASAHPVDDRPARLQGVAGPASVASGTAPSVDPMVSSAIVDARSITAHHPLGTSTGHVVELRGQWDLLVRRALDVSTLAVELAALSEPEFLSLCDWLGDAGRGLPFRFLSVHAPTKQLALPEPDLVELLLALPPVVDAIVVHPDVLREPERFAALGRTLVVENMDGRKGTGRTAAELGPYFDALPDAGFCLDVPHAGSIDPSMGVAHDLLDAFGERLRHVHVSSVDEDCHHLPLTAADEDRFGPVLARCRDVPWILEADLPRR</sequence>
<name>A0A6J7G8I0_9ZZZZ</name>
<feature type="region of interest" description="Disordered" evidence="1">
    <location>
        <begin position="1"/>
        <end position="108"/>
    </location>
</feature>
<feature type="compositionally biased region" description="Low complexity" evidence="1">
    <location>
        <begin position="24"/>
        <end position="36"/>
    </location>
</feature>
<evidence type="ECO:0000256" key="1">
    <source>
        <dbReference type="SAM" id="MobiDB-lite"/>
    </source>
</evidence>
<evidence type="ECO:0000313" key="2">
    <source>
        <dbReference type="EMBL" id="CAB4904682.1"/>
    </source>
</evidence>
<dbReference type="EMBL" id="CAFBMK010000031">
    <property type="protein sequence ID" value="CAB4904682.1"/>
    <property type="molecule type" value="Genomic_DNA"/>
</dbReference>
<protein>
    <submittedName>
        <fullName evidence="2">Unannotated protein</fullName>
    </submittedName>
</protein>
<dbReference type="Gene3D" id="3.20.20.150">
    <property type="entry name" value="Divalent-metal-dependent TIM barrel enzymes"/>
    <property type="match status" value="1"/>
</dbReference>
<organism evidence="2">
    <name type="scientific">freshwater metagenome</name>
    <dbReference type="NCBI Taxonomy" id="449393"/>
    <lineage>
        <taxon>unclassified sequences</taxon>
        <taxon>metagenomes</taxon>
        <taxon>ecological metagenomes</taxon>
    </lineage>
</organism>
<proteinExistence type="predicted"/>
<dbReference type="AlphaFoldDB" id="A0A6J7G8I0"/>